<reference evidence="1 2" key="1">
    <citation type="submission" date="2018-12" db="EMBL/GenBank/DDBJ databases">
        <authorList>
            <consortium name="Pathogen Informatics"/>
        </authorList>
    </citation>
    <scope>NUCLEOTIDE SEQUENCE [LARGE SCALE GENOMIC DNA]</scope>
    <source>
        <strain evidence="1 2">NCTC11075</strain>
    </source>
</reference>
<sequence>MGFQTMKKRHKTMRQCEFISRVMNFSRLSVSRLHVIFGRIAIQKSKLQMINYHVRQLTPGE</sequence>
<dbReference type="Proteomes" id="UP000270272">
    <property type="component" value="Chromosome"/>
</dbReference>
<dbReference type="EMBL" id="LR134204">
    <property type="protein sequence ID" value="VEB83195.1"/>
    <property type="molecule type" value="Genomic_DNA"/>
</dbReference>
<evidence type="ECO:0000313" key="1">
    <source>
        <dbReference type="EMBL" id="VEB83195.1"/>
    </source>
</evidence>
<name>A0A3S4I6C3_CITKO</name>
<protein>
    <submittedName>
        <fullName evidence="1">Uncharacterized protein</fullName>
    </submittedName>
</protein>
<dbReference type="AlphaFoldDB" id="A0A3S4I6C3"/>
<gene>
    <name evidence="1" type="ORF">NCTC11075_00052</name>
</gene>
<organism evidence="1 2">
    <name type="scientific">Citrobacter koseri</name>
    <name type="common">Citrobacter diversus</name>
    <dbReference type="NCBI Taxonomy" id="545"/>
    <lineage>
        <taxon>Bacteria</taxon>
        <taxon>Pseudomonadati</taxon>
        <taxon>Pseudomonadota</taxon>
        <taxon>Gammaproteobacteria</taxon>
        <taxon>Enterobacterales</taxon>
        <taxon>Enterobacteriaceae</taxon>
        <taxon>Citrobacter</taxon>
    </lineage>
</organism>
<proteinExistence type="predicted"/>
<evidence type="ECO:0000313" key="2">
    <source>
        <dbReference type="Proteomes" id="UP000270272"/>
    </source>
</evidence>
<accession>A0A3S4I6C3</accession>